<keyword evidence="1" id="KW-0863">Zinc-finger</keyword>
<reference evidence="4" key="1">
    <citation type="journal article" date="2019" name="Gigascience">
        <title>De novo genome assembly of the endangered Acer yangbiense, a plant species with extremely small populations endemic to Yunnan Province, China.</title>
        <authorList>
            <person name="Yang J."/>
            <person name="Wariss H.M."/>
            <person name="Tao L."/>
            <person name="Zhang R."/>
            <person name="Yun Q."/>
            <person name="Hollingsworth P."/>
            <person name="Dao Z."/>
            <person name="Luo G."/>
            <person name="Guo H."/>
            <person name="Ma Y."/>
            <person name="Sun W."/>
        </authorList>
    </citation>
    <scope>NUCLEOTIDE SEQUENCE [LARGE SCALE GENOMIC DNA]</scope>
    <source>
        <strain evidence="4">cv. Malutang</strain>
    </source>
</reference>
<dbReference type="EMBL" id="VAHF01000001">
    <property type="protein sequence ID" value="TXG72823.1"/>
    <property type="molecule type" value="Genomic_DNA"/>
</dbReference>
<evidence type="ECO:0000313" key="3">
    <source>
        <dbReference type="EMBL" id="TXG72823.1"/>
    </source>
</evidence>
<proteinExistence type="predicted"/>
<dbReference type="OrthoDB" id="1707487at2759"/>
<evidence type="ECO:0000256" key="1">
    <source>
        <dbReference type="PROSITE-ProRule" id="PRU00047"/>
    </source>
</evidence>
<dbReference type="Proteomes" id="UP000323000">
    <property type="component" value="Chromosome 1"/>
</dbReference>
<dbReference type="InterPro" id="IPR036875">
    <property type="entry name" value="Znf_CCHC_sf"/>
</dbReference>
<evidence type="ECO:0000259" key="2">
    <source>
        <dbReference type="PROSITE" id="PS50158"/>
    </source>
</evidence>
<feature type="domain" description="CCHC-type" evidence="2">
    <location>
        <begin position="94"/>
        <end position="108"/>
    </location>
</feature>
<dbReference type="GO" id="GO:0003676">
    <property type="term" value="F:nucleic acid binding"/>
    <property type="evidence" value="ECO:0007669"/>
    <property type="project" value="InterPro"/>
</dbReference>
<dbReference type="AlphaFoldDB" id="A0A5C7ITV3"/>
<name>A0A5C7ITV3_9ROSI</name>
<dbReference type="InterPro" id="IPR025836">
    <property type="entry name" value="Zn_knuckle_CX2CX4HX4C"/>
</dbReference>
<gene>
    <name evidence="3" type="ORF">EZV62_001402</name>
</gene>
<keyword evidence="4" id="KW-1185">Reference proteome</keyword>
<dbReference type="SUPFAM" id="SSF57756">
    <property type="entry name" value="Retrovirus zinc finger-like domains"/>
    <property type="match status" value="1"/>
</dbReference>
<evidence type="ECO:0000313" key="4">
    <source>
        <dbReference type="Proteomes" id="UP000323000"/>
    </source>
</evidence>
<dbReference type="PANTHER" id="PTHR31286">
    <property type="entry name" value="GLYCINE-RICH CELL WALL STRUCTURAL PROTEIN 1.8-LIKE"/>
    <property type="match status" value="1"/>
</dbReference>
<organism evidence="3 4">
    <name type="scientific">Acer yangbiense</name>
    <dbReference type="NCBI Taxonomy" id="1000413"/>
    <lineage>
        <taxon>Eukaryota</taxon>
        <taxon>Viridiplantae</taxon>
        <taxon>Streptophyta</taxon>
        <taxon>Embryophyta</taxon>
        <taxon>Tracheophyta</taxon>
        <taxon>Spermatophyta</taxon>
        <taxon>Magnoliopsida</taxon>
        <taxon>eudicotyledons</taxon>
        <taxon>Gunneridae</taxon>
        <taxon>Pentapetalae</taxon>
        <taxon>rosids</taxon>
        <taxon>malvids</taxon>
        <taxon>Sapindales</taxon>
        <taxon>Sapindaceae</taxon>
        <taxon>Hippocastanoideae</taxon>
        <taxon>Acereae</taxon>
        <taxon>Acer</taxon>
    </lineage>
</organism>
<comment type="caution">
    <text evidence="3">The sequence shown here is derived from an EMBL/GenBank/DDBJ whole genome shotgun (WGS) entry which is preliminary data.</text>
</comment>
<dbReference type="GO" id="GO:0008270">
    <property type="term" value="F:zinc ion binding"/>
    <property type="evidence" value="ECO:0007669"/>
    <property type="project" value="UniProtKB-KW"/>
</dbReference>
<dbReference type="PROSITE" id="PS50158">
    <property type="entry name" value="ZF_CCHC"/>
    <property type="match status" value="1"/>
</dbReference>
<dbReference type="InterPro" id="IPR001878">
    <property type="entry name" value="Znf_CCHC"/>
</dbReference>
<protein>
    <recommendedName>
        <fullName evidence="2">CCHC-type domain-containing protein</fullName>
    </recommendedName>
</protein>
<dbReference type="PANTHER" id="PTHR31286:SF167">
    <property type="entry name" value="OS09G0268800 PROTEIN"/>
    <property type="match status" value="1"/>
</dbReference>
<keyword evidence="1" id="KW-0479">Metal-binding</keyword>
<dbReference type="Pfam" id="PF14392">
    <property type="entry name" value="zf-CCHC_4"/>
    <property type="match status" value="1"/>
</dbReference>
<accession>A0A5C7ITV3</accession>
<keyword evidence="1" id="KW-0862">Zinc</keyword>
<dbReference type="InterPro" id="IPR040256">
    <property type="entry name" value="At4g02000-like"/>
</dbReference>
<sequence>MVNMSFTRAEFWIQVHNAPLICMTKEMGEFLGRLIGDLVDIDVGSTGECFGKFMRMRVAIDISKPLKRFLRVDLADDGEESLLLLRYKGLPEFCFNCGLVGHSFWECPTERGENSMKTDLEYEFGP</sequence>